<evidence type="ECO:0000256" key="7">
    <source>
        <dbReference type="RuleBase" id="RU364108"/>
    </source>
</evidence>
<dbReference type="Pfam" id="PF21193">
    <property type="entry name" value="NMD_SH3"/>
    <property type="match status" value="1"/>
</dbReference>
<dbReference type="Pfam" id="PF04981">
    <property type="entry name" value="NMD3"/>
    <property type="match status" value="1"/>
</dbReference>
<feature type="domain" description="Nmd3 N-terminal" evidence="8">
    <location>
        <begin position="15"/>
        <end position="248"/>
    </location>
</feature>
<comment type="function">
    <text evidence="7">Acts as an adapter for the XPO1/CRM1-mediated export of the 60S ribosomal subunit.</text>
</comment>
<organism evidence="11 12">
    <name type="scientific">Starmerella bacillaris</name>
    <name type="common">Yeast</name>
    <name type="synonym">Candida zemplinina</name>
    <dbReference type="NCBI Taxonomy" id="1247836"/>
    <lineage>
        <taxon>Eukaryota</taxon>
        <taxon>Fungi</taxon>
        <taxon>Dikarya</taxon>
        <taxon>Ascomycota</taxon>
        <taxon>Saccharomycotina</taxon>
        <taxon>Dipodascomycetes</taxon>
        <taxon>Dipodascales</taxon>
        <taxon>Trichomonascaceae</taxon>
        <taxon>Starmerella</taxon>
    </lineage>
</organism>
<evidence type="ECO:0000256" key="2">
    <source>
        <dbReference type="ARBA" id="ARBA00017035"/>
    </source>
</evidence>
<proteinExistence type="inferred from homology"/>
<reference evidence="11 12" key="1">
    <citation type="journal article" date="2023" name="Elife">
        <title>Identification of key yeast species and microbe-microbe interactions impacting larval growth of Drosophila in the wild.</title>
        <authorList>
            <person name="Mure A."/>
            <person name="Sugiura Y."/>
            <person name="Maeda R."/>
            <person name="Honda K."/>
            <person name="Sakurai N."/>
            <person name="Takahashi Y."/>
            <person name="Watada M."/>
            <person name="Katoh T."/>
            <person name="Gotoh A."/>
            <person name="Gotoh Y."/>
            <person name="Taniguchi I."/>
            <person name="Nakamura K."/>
            <person name="Hayashi T."/>
            <person name="Katayama T."/>
            <person name="Uemura T."/>
            <person name="Hattori Y."/>
        </authorList>
    </citation>
    <scope>NUCLEOTIDE SEQUENCE [LARGE SCALE GENOMIC DNA]</scope>
    <source>
        <strain evidence="11 12">SB-73</strain>
    </source>
</reference>
<evidence type="ECO:0000313" key="11">
    <source>
        <dbReference type="EMBL" id="GMM50916.1"/>
    </source>
</evidence>
<keyword evidence="6 7" id="KW-0539">Nucleus</keyword>
<dbReference type="AlphaFoldDB" id="A0AAV5RID1"/>
<dbReference type="GO" id="GO:0000055">
    <property type="term" value="P:ribosomal large subunit export from nucleus"/>
    <property type="evidence" value="ECO:0007669"/>
    <property type="project" value="TreeGrafter"/>
</dbReference>
<dbReference type="Pfam" id="PF21192">
    <property type="entry name" value="OB_NMD3"/>
    <property type="match status" value="1"/>
</dbReference>
<dbReference type="Proteomes" id="UP001362899">
    <property type="component" value="Unassembled WGS sequence"/>
</dbReference>
<dbReference type="InterPro" id="IPR048899">
    <property type="entry name" value="NMD_SH3"/>
</dbReference>
<dbReference type="PANTHER" id="PTHR12746:SF2">
    <property type="entry name" value="60S RIBOSOMAL EXPORT PROTEIN NMD3"/>
    <property type="match status" value="1"/>
</dbReference>
<dbReference type="EMBL" id="BTGC01000003">
    <property type="protein sequence ID" value="GMM50916.1"/>
    <property type="molecule type" value="Genomic_DNA"/>
</dbReference>
<evidence type="ECO:0000256" key="4">
    <source>
        <dbReference type="ARBA" id="ARBA00022490"/>
    </source>
</evidence>
<evidence type="ECO:0000313" key="12">
    <source>
        <dbReference type="Proteomes" id="UP001362899"/>
    </source>
</evidence>
<feature type="domain" description="60S ribosomal export protein NMD3 OB-fold" evidence="9">
    <location>
        <begin position="316"/>
        <end position="395"/>
    </location>
</feature>
<keyword evidence="3 7" id="KW-0813">Transport</keyword>
<comment type="subcellular location">
    <subcellularLocation>
        <location evidence="7">Cytoplasm</location>
    </subcellularLocation>
    <subcellularLocation>
        <location evidence="7">Nucleus</location>
    </subcellularLocation>
</comment>
<feature type="domain" description="60S ribosomal export protein NMD3 SH3" evidence="10">
    <location>
        <begin position="251"/>
        <end position="297"/>
    </location>
</feature>
<evidence type="ECO:0000259" key="9">
    <source>
        <dbReference type="Pfam" id="PF21192"/>
    </source>
</evidence>
<dbReference type="GO" id="GO:0043023">
    <property type="term" value="F:ribosomal large subunit binding"/>
    <property type="evidence" value="ECO:0007669"/>
    <property type="project" value="InterPro"/>
</dbReference>
<dbReference type="GO" id="GO:0015031">
    <property type="term" value="P:protein transport"/>
    <property type="evidence" value="ECO:0007669"/>
    <property type="project" value="UniProtKB-KW"/>
</dbReference>
<dbReference type="InterPro" id="IPR007064">
    <property type="entry name" value="Nmd3_N"/>
</dbReference>
<evidence type="ECO:0000256" key="3">
    <source>
        <dbReference type="ARBA" id="ARBA00022448"/>
    </source>
</evidence>
<keyword evidence="5 7" id="KW-0653">Protein transport</keyword>
<protein>
    <recommendedName>
        <fullName evidence="2 7">60S ribosomal export protein NMD3</fullName>
    </recommendedName>
</protein>
<evidence type="ECO:0000259" key="10">
    <source>
        <dbReference type="Pfam" id="PF21193"/>
    </source>
</evidence>
<evidence type="ECO:0000256" key="6">
    <source>
        <dbReference type="ARBA" id="ARBA00023242"/>
    </source>
</evidence>
<comment type="similarity">
    <text evidence="1 7">Belongs to the NMD3 family.</text>
</comment>
<dbReference type="GO" id="GO:0005737">
    <property type="term" value="C:cytoplasm"/>
    <property type="evidence" value="ECO:0007669"/>
    <property type="project" value="UniProtKB-SubCell"/>
</dbReference>
<gene>
    <name evidence="11" type="ORF">DASB73_018740</name>
</gene>
<name>A0AAV5RID1_STABA</name>
<evidence type="ECO:0000256" key="1">
    <source>
        <dbReference type="ARBA" id="ARBA00009794"/>
    </source>
</evidence>
<dbReference type="InterPro" id="IPR039768">
    <property type="entry name" value="Nmd3"/>
</dbReference>
<comment type="caution">
    <text evidence="11">The sequence shown here is derived from an EMBL/GenBank/DDBJ whole genome shotgun (WGS) entry which is preliminary data.</text>
</comment>
<evidence type="ECO:0000256" key="5">
    <source>
        <dbReference type="ARBA" id="ARBA00022927"/>
    </source>
</evidence>
<accession>A0AAV5RID1</accession>
<sequence>MNQSVGQYTPATVLCWNCSKPVDGTTGLTLCVECLRSKSRIADDIPREAAVQFCRGCERFLVPPSSWVQAQPESRELLAILLRKLPIAKNSNIRLVDACFEWTEPHSRRIKVGVTVQGEAAEGSGVVLQEKFTVEYVVVNCQCPDCARSFTAHTWRAAVQVRQKVNHKRTFLFLEQLMLRHNAHNEAISIAAYRDGVDFYFMNPGQAIKLIDFISRATPVRTGKSRELISSDTHTGTSQYKFSHAVEIAPICRDDLVVLPASLASKMGSIGRLVLCYRISTAIHFVDPQTLQTADLDGQIYWRQPFASLATKSQTTEFIVLDVEILNAHHGRWVLADVTVARSSDMSQLYNVRTHLGAVLHPGDTVLGYSLCTANYNSEEYDNLPNKPDVILTQKVYQRSSNRRVFKLKRMQQEKMEEDKNDEGRDYEEFLQELEADPDLRQQINLYKDPEYVNTNTEEGPTIDLSELIDDLNIED</sequence>
<keyword evidence="12" id="KW-1185">Reference proteome</keyword>
<evidence type="ECO:0000259" key="8">
    <source>
        <dbReference type="Pfam" id="PF04981"/>
    </source>
</evidence>
<dbReference type="GO" id="GO:0005634">
    <property type="term" value="C:nucleus"/>
    <property type="evidence" value="ECO:0007669"/>
    <property type="project" value="UniProtKB-SubCell"/>
</dbReference>
<keyword evidence="4 7" id="KW-0963">Cytoplasm</keyword>
<dbReference type="PANTHER" id="PTHR12746">
    <property type="entry name" value="NONSENSE-MEDIATED MRNA DECAY PROTEIN 3"/>
    <property type="match status" value="1"/>
</dbReference>
<dbReference type="InterPro" id="IPR048898">
    <property type="entry name" value="OB_NMD3"/>
</dbReference>